<keyword evidence="3" id="KW-0238">DNA-binding</keyword>
<keyword evidence="4" id="KW-0804">Transcription</keyword>
<comment type="caution">
    <text evidence="7">The sequence shown here is derived from an EMBL/GenBank/DDBJ whole genome shotgun (WGS) entry which is preliminary data.</text>
</comment>
<dbReference type="InterPro" id="IPR036388">
    <property type="entry name" value="WH-like_DNA-bd_sf"/>
</dbReference>
<keyword evidence="2" id="KW-0805">Transcription regulation</keyword>
<dbReference type="InterPro" id="IPR037171">
    <property type="entry name" value="NagB/RpiA_transferase-like"/>
</dbReference>
<evidence type="ECO:0000259" key="6">
    <source>
        <dbReference type="Pfam" id="PF21715"/>
    </source>
</evidence>
<evidence type="ECO:0000313" key="8">
    <source>
        <dbReference type="Proteomes" id="UP000190229"/>
    </source>
</evidence>
<dbReference type="EMBL" id="MWPS01000043">
    <property type="protein sequence ID" value="OPG15079.1"/>
    <property type="molecule type" value="Genomic_DNA"/>
</dbReference>
<protein>
    <submittedName>
        <fullName evidence="7">Uncharacterized protein</fullName>
    </submittedName>
</protein>
<dbReference type="Gene3D" id="1.10.10.10">
    <property type="entry name" value="Winged helix-like DNA-binding domain superfamily/Winged helix DNA-binding domain"/>
    <property type="match status" value="1"/>
</dbReference>
<keyword evidence="8" id="KW-1185">Reference proteome</keyword>
<dbReference type="AlphaFoldDB" id="A0A1V4EQ80"/>
<feature type="domain" description="CggR N-terminal DNA binding" evidence="6">
    <location>
        <begin position="14"/>
        <end position="82"/>
    </location>
</feature>
<gene>
    <name evidence="7" type="ORF">B2M26_13055</name>
</gene>
<name>A0A1V4EQ80_9BACL</name>
<dbReference type="InterPro" id="IPR051054">
    <property type="entry name" value="SorC_transcr_regulators"/>
</dbReference>
<dbReference type="Pfam" id="PF04198">
    <property type="entry name" value="Sugar-bind"/>
    <property type="match status" value="1"/>
</dbReference>
<feature type="domain" description="Sugar-binding" evidence="5">
    <location>
        <begin position="87"/>
        <end position="332"/>
    </location>
</feature>
<evidence type="ECO:0000256" key="1">
    <source>
        <dbReference type="ARBA" id="ARBA00010466"/>
    </source>
</evidence>
<reference evidence="7 8" key="1">
    <citation type="submission" date="2017-02" db="EMBL/GenBank/DDBJ databases">
        <title>Draft genome of Acidibacillus ferrooxidans Huett2.</title>
        <authorList>
            <person name="Schopf S."/>
        </authorList>
    </citation>
    <scope>NUCLEOTIDE SEQUENCE [LARGE SCALE GENOMIC DNA]</scope>
    <source>
        <strain evidence="7 8">Huett2</strain>
    </source>
</reference>
<dbReference type="GO" id="GO:0003677">
    <property type="term" value="F:DNA binding"/>
    <property type="evidence" value="ECO:0007669"/>
    <property type="project" value="UniProtKB-KW"/>
</dbReference>
<sequence>MSQRLVPELTEKVRTRYRVLKRIELHQPVGRRTLAHVLGVSERVLRADVEVFKEQGLIEVGPLGMAITETGVDVLQALDPIMKTLDGRAEMELSLAERLGIARVVVVSGDSEQSEDVTRDVGQAAAHVLRTFLHPPCTVAVTGGSSLAMLAELMPQATTPQDVEVVPARGGLGERHELLANTIASQLAARLSGRYRMFHVPESLSRATAERLAQEPTIAEMIDRIRSANLVVHGIGDALTMATRRGLDEETVAHLALRGAVAEAFGYFFDAEGHIVHMMNTVGLKLEDLSGDKMVIGVAGGRAKGPAIEAVAHAYRMDALVTDEGAARAILKKGECTHGS</sequence>
<dbReference type="InterPro" id="IPR036390">
    <property type="entry name" value="WH_DNA-bd_sf"/>
</dbReference>
<proteinExistence type="inferred from homology"/>
<dbReference type="SUPFAM" id="SSF100950">
    <property type="entry name" value="NagB/RpiA/CoA transferase-like"/>
    <property type="match status" value="1"/>
</dbReference>
<evidence type="ECO:0000313" key="7">
    <source>
        <dbReference type="EMBL" id="OPG15079.1"/>
    </source>
</evidence>
<evidence type="ECO:0000256" key="4">
    <source>
        <dbReference type="ARBA" id="ARBA00023163"/>
    </source>
</evidence>
<dbReference type="PANTHER" id="PTHR34294:SF5">
    <property type="entry name" value="CENTRAL GLYCOLYTIC GENES REGULATOR"/>
    <property type="match status" value="1"/>
</dbReference>
<dbReference type="InterPro" id="IPR048715">
    <property type="entry name" value="CggR_N"/>
</dbReference>
<dbReference type="SUPFAM" id="SSF46785">
    <property type="entry name" value="Winged helix' DNA-binding domain"/>
    <property type="match status" value="1"/>
</dbReference>
<dbReference type="Proteomes" id="UP000190229">
    <property type="component" value="Unassembled WGS sequence"/>
</dbReference>
<organism evidence="7 8">
    <name type="scientific">Ferroacidibacillus organovorans</name>
    <dbReference type="NCBI Taxonomy" id="1765683"/>
    <lineage>
        <taxon>Bacteria</taxon>
        <taxon>Bacillati</taxon>
        <taxon>Bacillota</taxon>
        <taxon>Bacilli</taxon>
        <taxon>Bacillales</taxon>
        <taxon>Alicyclobacillaceae</taxon>
        <taxon>Ferroacidibacillus</taxon>
    </lineage>
</organism>
<dbReference type="Pfam" id="PF21715">
    <property type="entry name" value="CggR_N"/>
    <property type="match status" value="1"/>
</dbReference>
<comment type="similarity">
    <text evidence="1">Belongs to the SorC transcriptional regulatory family.</text>
</comment>
<dbReference type="PANTHER" id="PTHR34294">
    <property type="entry name" value="TRANSCRIPTIONAL REGULATOR-RELATED"/>
    <property type="match status" value="1"/>
</dbReference>
<dbReference type="InterPro" id="IPR007324">
    <property type="entry name" value="Sugar-bd_dom_put"/>
</dbReference>
<accession>A0A1V4EQ80</accession>
<dbReference type="GO" id="GO:0030246">
    <property type="term" value="F:carbohydrate binding"/>
    <property type="evidence" value="ECO:0007669"/>
    <property type="project" value="InterPro"/>
</dbReference>
<evidence type="ECO:0000256" key="3">
    <source>
        <dbReference type="ARBA" id="ARBA00023125"/>
    </source>
</evidence>
<evidence type="ECO:0000259" key="5">
    <source>
        <dbReference type="Pfam" id="PF04198"/>
    </source>
</evidence>
<dbReference type="Gene3D" id="3.40.50.1360">
    <property type="match status" value="1"/>
</dbReference>
<evidence type="ECO:0000256" key="2">
    <source>
        <dbReference type="ARBA" id="ARBA00023015"/>
    </source>
</evidence>